<gene>
    <name evidence="9" type="ORF">SUTMEG_00160</name>
</gene>
<keyword evidence="2" id="KW-0645">Protease</keyword>
<evidence type="ECO:0000256" key="2">
    <source>
        <dbReference type="ARBA" id="ARBA00022670"/>
    </source>
</evidence>
<keyword evidence="3" id="KW-0479">Metal-binding</keyword>
<evidence type="ECO:0000256" key="5">
    <source>
        <dbReference type="ARBA" id="ARBA00022833"/>
    </source>
</evidence>
<feature type="domain" description="Peptidase M48" evidence="8">
    <location>
        <begin position="76"/>
        <end position="268"/>
    </location>
</feature>
<evidence type="ECO:0000259" key="8">
    <source>
        <dbReference type="Pfam" id="PF01435"/>
    </source>
</evidence>
<keyword evidence="7" id="KW-0732">Signal</keyword>
<keyword evidence="4" id="KW-0378">Hydrolase</keyword>
<reference evidence="9 10" key="1">
    <citation type="journal article" date="2018" name="Int. J. Syst. Evol. Microbiol.">
        <title>Mesosutterella multiformis gen. nov., sp. nov., a member of the family Sutterellaceae and Sutterella megalosphaeroides sp. nov., isolated from human faeces.</title>
        <authorList>
            <person name="Sakamoto M."/>
            <person name="Ikeyama N."/>
            <person name="Kunihiro T."/>
            <person name="Iino T."/>
            <person name="Yuki M."/>
            <person name="Ohkuma M."/>
        </authorList>
    </citation>
    <scope>NUCLEOTIDE SEQUENCE [LARGE SCALE GENOMIC DNA]</scope>
    <source>
        <strain evidence="9 10">6FBBBH3</strain>
    </source>
</reference>
<dbReference type="InterPro" id="IPR011990">
    <property type="entry name" value="TPR-like_helical_dom_sf"/>
</dbReference>
<dbReference type="InterPro" id="IPR051156">
    <property type="entry name" value="Mito/Outer_Membr_Metalloprot"/>
</dbReference>
<keyword evidence="10" id="KW-1185">Reference proteome</keyword>
<protein>
    <submittedName>
        <fullName evidence="9">Exported protein</fullName>
    </submittedName>
</protein>
<name>A0A2Z6I6Q3_9BURK</name>
<dbReference type="RefSeq" id="WP_120175797.1">
    <property type="nucleotide sequence ID" value="NZ_AP018786.1"/>
</dbReference>
<feature type="signal peptide" evidence="7">
    <location>
        <begin position="1"/>
        <end position="25"/>
    </location>
</feature>
<sequence>MSTKSFIALLAALCTALAPTGPVFAASASQSALDLNLPSLGTAAGAELSPADEYELGKQLMTQVRADPTYMSDPETSEYLNRLGYQLVSNAQTYTYGFFFFPIRDETLNAFALPGGFIAVHTGTIISAQNESELAGVMGHEIGHVTQRHIARMIEGQKSNLALTVGSILLAILAARAGGDSGGHAAAAIAMGSQAAMIQSQLNYSQDAEREADRVGLQTLYRAGFDPHGLEGFFARLQSSNRFYRSAAPAYLSTHPLTTERMADMENRTRQLPTRMHADSLDFSLIQQRVRVLQETTHDGYLKIRKNMERELRNASGTARCALEYGLSVASEKLNDNAAALEHAKKASSLCTGESAVLERNLLRARFRNAGTTAAKDAVLKDAKRAVERYPLSDMMSANYVDMLYELGRHEELIRFLRNGSSLSPDDPDYHALLARSYEKLGKKSLQYQHTGEMYALLGATEAAVYQYGMAQKAADGDFYTMSEIDARLRELRQQMIQEKKDRER</sequence>
<dbReference type="GO" id="GO:0046872">
    <property type="term" value="F:metal ion binding"/>
    <property type="evidence" value="ECO:0007669"/>
    <property type="project" value="UniProtKB-KW"/>
</dbReference>
<dbReference type="EMBL" id="AP018786">
    <property type="protein sequence ID" value="BBF22125.1"/>
    <property type="molecule type" value="Genomic_DNA"/>
</dbReference>
<dbReference type="Pfam" id="PF01435">
    <property type="entry name" value="Peptidase_M48"/>
    <property type="match status" value="1"/>
</dbReference>
<evidence type="ECO:0000256" key="7">
    <source>
        <dbReference type="SAM" id="SignalP"/>
    </source>
</evidence>
<comment type="cofactor">
    <cofactor evidence="1">
        <name>Zn(2+)</name>
        <dbReference type="ChEBI" id="CHEBI:29105"/>
    </cofactor>
</comment>
<feature type="chain" id="PRO_5016312087" evidence="7">
    <location>
        <begin position="26"/>
        <end position="505"/>
    </location>
</feature>
<organism evidence="9 10">
    <name type="scientific">Sutterella megalosphaeroides</name>
    <dbReference type="NCBI Taxonomy" id="2494234"/>
    <lineage>
        <taxon>Bacteria</taxon>
        <taxon>Pseudomonadati</taxon>
        <taxon>Pseudomonadota</taxon>
        <taxon>Betaproteobacteria</taxon>
        <taxon>Burkholderiales</taxon>
        <taxon>Sutterellaceae</taxon>
        <taxon>Sutterella</taxon>
    </lineage>
</organism>
<proteinExistence type="predicted"/>
<dbReference type="GO" id="GO:0016020">
    <property type="term" value="C:membrane"/>
    <property type="evidence" value="ECO:0007669"/>
    <property type="project" value="TreeGrafter"/>
</dbReference>
<dbReference type="CDD" id="cd07333">
    <property type="entry name" value="M48C_bepA_like"/>
    <property type="match status" value="1"/>
</dbReference>
<evidence type="ECO:0000313" key="9">
    <source>
        <dbReference type="EMBL" id="BBF22125.1"/>
    </source>
</evidence>
<dbReference type="InterPro" id="IPR001915">
    <property type="entry name" value="Peptidase_M48"/>
</dbReference>
<dbReference type="Proteomes" id="UP000271003">
    <property type="component" value="Chromosome"/>
</dbReference>
<dbReference type="Gene3D" id="1.25.40.10">
    <property type="entry name" value="Tetratricopeptide repeat domain"/>
    <property type="match status" value="1"/>
</dbReference>
<dbReference type="SUPFAM" id="SSF48452">
    <property type="entry name" value="TPR-like"/>
    <property type="match status" value="1"/>
</dbReference>
<evidence type="ECO:0000256" key="6">
    <source>
        <dbReference type="ARBA" id="ARBA00023049"/>
    </source>
</evidence>
<dbReference type="OrthoDB" id="9810445at2"/>
<evidence type="ECO:0000256" key="1">
    <source>
        <dbReference type="ARBA" id="ARBA00001947"/>
    </source>
</evidence>
<dbReference type="GO" id="GO:0004222">
    <property type="term" value="F:metalloendopeptidase activity"/>
    <property type="evidence" value="ECO:0007669"/>
    <property type="project" value="InterPro"/>
</dbReference>
<keyword evidence="6" id="KW-0482">Metalloprotease</keyword>
<dbReference type="AlphaFoldDB" id="A0A2Z6I6Q3"/>
<dbReference type="PANTHER" id="PTHR22726">
    <property type="entry name" value="METALLOENDOPEPTIDASE OMA1"/>
    <property type="match status" value="1"/>
</dbReference>
<evidence type="ECO:0000256" key="4">
    <source>
        <dbReference type="ARBA" id="ARBA00022801"/>
    </source>
</evidence>
<evidence type="ECO:0000256" key="3">
    <source>
        <dbReference type="ARBA" id="ARBA00022723"/>
    </source>
</evidence>
<evidence type="ECO:0000313" key="10">
    <source>
        <dbReference type="Proteomes" id="UP000271003"/>
    </source>
</evidence>
<keyword evidence="5" id="KW-0862">Zinc</keyword>
<dbReference type="KEGG" id="sutt:SUTMEG_00160"/>
<dbReference type="PANTHER" id="PTHR22726:SF1">
    <property type="entry name" value="METALLOENDOPEPTIDASE OMA1, MITOCHONDRIAL"/>
    <property type="match status" value="1"/>
</dbReference>
<dbReference type="GO" id="GO:0051603">
    <property type="term" value="P:proteolysis involved in protein catabolic process"/>
    <property type="evidence" value="ECO:0007669"/>
    <property type="project" value="TreeGrafter"/>
</dbReference>
<dbReference type="Gene3D" id="3.30.2010.10">
    <property type="entry name" value="Metalloproteases ('zincins'), catalytic domain"/>
    <property type="match status" value="1"/>
</dbReference>
<accession>A0A2Z6I6Q3</accession>